<reference evidence="1 2" key="1">
    <citation type="journal article" date="2017" name="Front. Microbiol.">
        <title>New Insights into the Diversity of the Genus Faecalibacterium.</title>
        <authorList>
            <person name="Benevides L."/>
            <person name="Burman S."/>
            <person name="Martin R."/>
            <person name="Robert V."/>
            <person name="Thomas M."/>
            <person name="Miquel S."/>
            <person name="Chain F."/>
            <person name="Sokol H."/>
            <person name="Bermudez-Humaran L.G."/>
            <person name="Morrison M."/>
            <person name="Langella P."/>
            <person name="Azevedo V.A."/>
            <person name="Chatel J.M."/>
            <person name="Soares S."/>
        </authorList>
    </citation>
    <scope>NUCLEOTIDE SEQUENCE [LARGE SCALE GENOMIC DNA]</scope>
    <source>
        <strain evidence="1 2">CNCM I 4542</strain>
    </source>
</reference>
<evidence type="ECO:0000313" key="2">
    <source>
        <dbReference type="Proteomes" id="UP000221015"/>
    </source>
</evidence>
<evidence type="ECO:0000313" key="1">
    <source>
        <dbReference type="EMBL" id="PLK28413.1"/>
    </source>
</evidence>
<name>A0A2J4JKL9_9FIRM</name>
<dbReference type="AlphaFoldDB" id="A0A2J4JKL9"/>
<dbReference type="Proteomes" id="UP000221015">
    <property type="component" value="Unassembled WGS sequence"/>
</dbReference>
<dbReference type="EMBL" id="NMTS02000102">
    <property type="protein sequence ID" value="PLK28413.1"/>
    <property type="molecule type" value="Genomic_DNA"/>
</dbReference>
<protein>
    <submittedName>
        <fullName evidence="1">Uncharacterized protein</fullName>
    </submittedName>
</protein>
<comment type="caution">
    <text evidence="1">The sequence shown here is derived from an EMBL/GenBank/DDBJ whole genome shotgun (WGS) entry which is preliminary data.</text>
</comment>
<proteinExistence type="predicted"/>
<gene>
    <name evidence="1" type="ORF">CGS50_014240</name>
</gene>
<organism evidence="1 2">
    <name type="scientific">Faecalibacterium prausnitzii</name>
    <dbReference type="NCBI Taxonomy" id="853"/>
    <lineage>
        <taxon>Bacteria</taxon>
        <taxon>Bacillati</taxon>
        <taxon>Bacillota</taxon>
        <taxon>Clostridia</taxon>
        <taxon>Eubacteriales</taxon>
        <taxon>Oscillospiraceae</taxon>
        <taxon>Faecalibacterium</taxon>
    </lineage>
</organism>
<accession>A0A2J4JKL9</accession>
<sequence>MIIETTLLFRFSGLPLKCKKHRIAAMLLHIFITLLYRKRNLCTRHKSTKKLCAFYMISPKTWIQMARIRKKTRTTGCGPLMQK</sequence>